<dbReference type="GO" id="GO:0016020">
    <property type="term" value="C:membrane"/>
    <property type="evidence" value="ECO:0007669"/>
    <property type="project" value="UniProtKB-SubCell"/>
</dbReference>
<dbReference type="EMBL" id="AP018553">
    <property type="protein sequence ID" value="BBD73884.1"/>
    <property type="molecule type" value="Genomic_DNA"/>
</dbReference>
<keyword evidence="2 5" id="KW-0812">Transmembrane</keyword>
<feature type="transmembrane region" description="Helical" evidence="5">
    <location>
        <begin position="152"/>
        <end position="171"/>
    </location>
</feature>
<gene>
    <name evidence="8" type="ORF">GCM10007116_12040</name>
    <name evidence="7" type="ORF">HS1genome_2273</name>
</gene>
<dbReference type="PIRSF" id="PIRSF006060">
    <property type="entry name" value="AA_transporter"/>
    <property type="match status" value="1"/>
</dbReference>
<dbReference type="PANTHER" id="PTHR42770">
    <property type="entry name" value="AMINO ACID TRANSPORTER-RELATED"/>
    <property type="match status" value="1"/>
</dbReference>
<feature type="transmembrane region" description="Helical" evidence="5">
    <location>
        <begin position="272"/>
        <end position="293"/>
    </location>
</feature>
<dbReference type="AlphaFoldDB" id="A0A348B6T2"/>
<evidence type="ECO:0000256" key="5">
    <source>
        <dbReference type="SAM" id="Phobius"/>
    </source>
</evidence>
<organism evidence="7 9">
    <name type="scientific">Sulfodiicoccus acidiphilus</name>
    <dbReference type="NCBI Taxonomy" id="1670455"/>
    <lineage>
        <taxon>Archaea</taxon>
        <taxon>Thermoproteota</taxon>
        <taxon>Thermoprotei</taxon>
        <taxon>Sulfolobales</taxon>
        <taxon>Sulfolobaceae</taxon>
        <taxon>Sulfodiicoccus</taxon>
    </lineage>
</organism>
<dbReference type="Pfam" id="PF00324">
    <property type="entry name" value="AA_permease"/>
    <property type="match status" value="1"/>
</dbReference>
<feature type="transmembrane region" description="Helical" evidence="5">
    <location>
        <begin position="113"/>
        <end position="132"/>
    </location>
</feature>
<evidence type="ECO:0000256" key="2">
    <source>
        <dbReference type="ARBA" id="ARBA00022692"/>
    </source>
</evidence>
<feature type="transmembrane region" description="Helical" evidence="5">
    <location>
        <begin position="222"/>
        <end position="245"/>
    </location>
</feature>
<feature type="transmembrane region" description="Helical" evidence="5">
    <location>
        <begin position="299"/>
        <end position="321"/>
    </location>
</feature>
<reference evidence="9" key="2">
    <citation type="submission" date="2018-04" db="EMBL/GenBank/DDBJ databases">
        <title>Complete genome sequence of Sulfodiicoccus acidiphilus strain HS-1.</title>
        <authorList>
            <person name="Sakai H.D."/>
            <person name="Kurosawa N."/>
        </authorList>
    </citation>
    <scope>NUCLEOTIDE SEQUENCE [LARGE SCALE GENOMIC DNA]</scope>
    <source>
        <strain evidence="9">HS-1</strain>
    </source>
</reference>
<feature type="transmembrane region" description="Helical" evidence="5">
    <location>
        <begin position="183"/>
        <end position="202"/>
    </location>
</feature>
<dbReference type="PANTHER" id="PTHR42770:SF11">
    <property type="entry name" value="INNER MEMBRANE TRANSPORT PROTEIN YBAT"/>
    <property type="match status" value="1"/>
</dbReference>
<evidence type="ECO:0000313" key="7">
    <source>
        <dbReference type="EMBL" id="BBD73884.1"/>
    </source>
</evidence>
<feature type="domain" description="Amino acid permease/ SLC12A" evidence="6">
    <location>
        <begin position="3"/>
        <end position="349"/>
    </location>
</feature>
<evidence type="ECO:0000256" key="1">
    <source>
        <dbReference type="ARBA" id="ARBA00004141"/>
    </source>
</evidence>
<feature type="transmembrane region" description="Helical" evidence="5">
    <location>
        <begin position="60"/>
        <end position="80"/>
    </location>
</feature>
<dbReference type="Gene3D" id="1.20.1740.10">
    <property type="entry name" value="Amino acid/polyamine transporter I"/>
    <property type="match status" value="1"/>
</dbReference>
<feature type="transmembrane region" description="Helical" evidence="5">
    <location>
        <begin position="86"/>
        <end position="106"/>
    </location>
</feature>
<keyword evidence="9" id="KW-1185">Reference proteome</keyword>
<protein>
    <submittedName>
        <fullName evidence="7">Amino acid permease</fullName>
    </submittedName>
</protein>
<dbReference type="EMBL" id="BMQS01000010">
    <property type="protein sequence ID" value="GGT96111.1"/>
    <property type="molecule type" value="Genomic_DNA"/>
</dbReference>
<reference evidence="7" key="3">
    <citation type="journal article" date="2019" name="BMC Res. Notes">
        <title>Complete genome sequence of the Sulfodiicoccus acidiphilus strain HS-1T, the first crenarchaeon that lacks polB3, isolated from an acidic hot spring in Ohwaku-dani, Hakone, Japan.</title>
        <authorList>
            <person name="Sakai H.D."/>
            <person name="Kurosawa N."/>
        </authorList>
    </citation>
    <scope>NUCLEOTIDE SEQUENCE</scope>
    <source>
        <strain evidence="7">HS-1</strain>
    </source>
</reference>
<name>A0A348B6T2_9CREN</name>
<evidence type="ECO:0000313" key="8">
    <source>
        <dbReference type="EMBL" id="GGT96111.1"/>
    </source>
</evidence>
<feature type="transmembrane region" description="Helical" evidence="5">
    <location>
        <begin position="333"/>
        <end position="353"/>
    </location>
</feature>
<keyword evidence="3 5" id="KW-1133">Transmembrane helix</keyword>
<dbReference type="KEGG" id="sacd:HS1genome_2273"/>
<feature type="transmembrane region" description="Helical" evidence="5">
    <location>
        <begin position="12"/>
        <end position="30"/>
    </location>
</feature>
<evidence type="ECO:0000313" key="9">
    <source>
        <dbReference type="Proteomes" id="UP000276741"/>
    </source>
</evidence>
<feature type="transmembrane region" description="Helical" evidence="5">
    <location>
        <begin position="365"/>
        <end position="384"/>
    </location>
</feature>
<evidence type="ECO:0000256" key="3">
    <source>
        <dbReference type="ARBA" id="ARBA00022989"/>
    </source>
</evidence>
<evidence type="ECO:0000259" key="6">
    <source>
        <dbReference type="Pfam" id="PF00324"/>
    </source>
</evidence>
<dbReference type="InterPro" id="IPR004841">
    <property type="entry name" value="AA-permease/SLC12A_dom"/>
</dbReference>
<accession>A0A348B6T2</accession>
<proteinExistence type="predicted"/>
<sequence>MVAEAGRAASFAMLIATIVVLFNGLVVYYLSKRFKRGGGYYVYAFYSLTSRLGLETGWSYLLYALSYGGTLLAGGAYVLYVTTGVAQWVLALSVSILAISLVLAGVRTSATYALVMSTVEMAVLIGLSLFFMHESGWAFYDPISFPTKLAAAVIFGLGIPTGYGSIAPLGGEAQNAKTTIGRAAIAVLLVGGVLATLFFYGLGEIGFTGNLVDYILQRLGPLGTLGLGFVALSDGVMGGMAYVLAGSRTLKAMAEDRRFPYIFSKETKGRPFLAEGVVGGIFVATITLMALGLGIYYTFLALGALAGFCNILIHLSANFSLLRMSLMKGWKRVVELSVALVATGVSVWVLLFSLPEIPKSIQDVFFGWVILGFLYAEALDIISVTEQPK</sequence>
<dbReference type="InterPro" id="IPR050367">
    <property type="entry name" value="APC_superfamily"/>
</dbReference>
<comment type="subcellular location">
    <subcellularLocation>
        <location evidence="1">Membrane</location>
        <topology evidence="1">Multi-pass membrane protein</topology>
    </subcellularLocation>
</comment>
<dbReference type="Proteomes" id="UP000276741">
    <property type="component" value="Chromosome"/>
</dbReference>
<dbReference type="Proteomes" id="UP000616143">
    <property type="component" value="Unassembled WGS sequence"/>
</dbReference>
<evidence type="ECO:0000256" key="4">
    <source>
        <dbReference type="ARBA" id="ARBA00023136"/>
    </source>
</evidence>
<dbReference type="GO" id="GO:0055085">
    <property type="term" value="P:transmembrane transport"/>
    <property type="evidence" value="ECO:0007669"/>
    <property type="project" value="InterPro"/>
</dbReference>
<keyword evidence="4 5" id="KW-0472">Membrane</keyword>
<reference evidence="8" key="4">
    <citation type="submission" date="2020-09" db="EMBL/GenBank/DDBJ databases">
        <authorList>
            <person name="Sun Q."/>
            <person name="Ohkuma M."/>
        </authorList>
    </citation>
    <scope>NUCLEOTIDE SEQUENCE</scope>
    <source>
        <strain evidence="8">JCM 31740</strain>
    </source>
</reference>
<reference evidence="8" key="1">
    <citation type="journal article" date="2014" name="Int. J. Syst. Evol. Microbiol.">
        <title>Complete genome sequence of Corynebacterium casei LMG S-19264T (=DSM 44701T), isolated from a smear-ripened cheese.</title>
        <authorList>
            <consortium name="US DOE Joint Genome Institute (JGI-PGF)"/>
            <person name="Walter F."/>
            <person name="Albersmeier A."/>
            <person name="Kalinowski J."/>
            <person name="Ruckert C."/>
        </authorList>
    </citation>
    <scope>NUCLEOTIDE SEQUENCE</scope>
    <source>
        <strain evidence="8">JCM 31740</strain>
    </source>
</reference>